<dbReference type="PROSITE" id="PS50927">
    <property type="entry name" value="BULB_LECTIN"/>
    <property type="match status" value="1"/>
</dbReference>
<reference evidence="2" key="1">
    <citation type="journal article" date="2019" name="Nat. Commun.">
        <title>Genome-wide association mapping of date palm fruit traits.</title>
        <authorList>
            <person name="Hazzouri K.M."/>
            <person name="Gros-Balthazard M."/>
            <person name="Flowers J.M."/>
            <person name="Copetti D."/>
            <person name="Lemansour A."/>
            <person name="Lebrun M."/>
            <person name="Masmoudi K."/>
            <person name="Ferrand S."/>
            <person name="Dhar M.I."/>
            <person name="Fresquez Z.A."/>
            <person name="Rosas U."/>
            <person name="Zhang J."/>
            <person name="Talag J."/>
            <person name="Lee S."/>
            <person name="Kudrna D."/>
            <person name="Powell R.F."/>
            <person name="Leitch I.J."/>
            <person name="Krueger R.R."/>
            <person name="Wing R.A."/>
            <person name="Amiri K.M.A."/>
            <person name="Purugganan M.D."/>
        </authorList>
    </citation>
    <scope>NUCLEOTIDE SEQUENCE [LARGE SCALE GENOMIC DNA]</scope>
    <source>
        <strain evidence="2">cv. Khalas</strain>
    </source>
</reference>
<dbReference type="Proteomes" id="UP000228380">
    <property type="component" value="Chromosome 8"/>
</dbReference>
<dbReference type="GeneID" id="103699801"/>
<dbReference type="CDD" id="cd00028">
    <property type="entry name" value="B_lectin"/>
    <property type="match status" value="1"/>
</dbReference>
<dbReference type="InterPro" id="IPR036426">
    <property type="entry name" value="Bulb-type_lectin_dom_sf"/>
</dbReference>
<evidence type="ECO:0000259" key="1">
    <source>
        <dbReference type="PROSITE" id="PS50927"/>
    </source>
</evidence>
<keyword evidence="2" id="KW-1185">Reference proteome</keyword>
<dbReference type="FunFam" id="2.90.10.10:FF:000005">
    <property type="entry name" value="G-type lectin S-receptor-like serine/threonine-protein kinase"/>
    <property type="match status" value="1"/>
</dbReference>
<gene>
    <name evidence="3" type="primary">LOC103699801</name>
</gene>
<dbReference type="RefSeq" id="XP_038985515.1">
    <property type="nucleotide sequence ID" value="XM_039129587.1"/>
</dbReference>
<dbReference type="KEGG" id="pda:103699801"/>
<dbReference type="Pfam" id="PF01453">
    <property type="entry name" value="B_lectin"/>
    <property type="match status" value="1"/>
</dbReference>
<protein>
    <submittedName>
        <fullName evidence="3">G-type lectin S-receptor-like serine/threonine-protein kinase At2g19130</fullName>
    </submittedName>
</protein>
<dbReference type="SMART" id="SM00108">
    <property type="entry name" value="B_lectin"/>
    <property type="match status" value="1"/>
</dbReference>
<dbReference type="PANTHER" id="PTHR32444:SF247">
    <property type="entry name" value="OS01G0958200 PROTEIN"/>
    <property type="match status" value="1"/>
</dbReference>
<evidence type="ECO:0000313" key="3">
    <source>
        <dbReference type="RefSeq" id="XP_038985515.1"/>
    </source>
</evidence>
<feature type="domain" description="Bulb-type lectin" evidence="1">
    <location>
        <begin position="1"/>
        <end position="109"/>
    </location>
</feature>
<proteinExistence type="predicted"/>
<dbReference type="OrthoDB" id="4062651at2759"/>
<dbReference type="SUPFAM" id="SSF51110">
    <property type="entry name" value="alpha-D-mannose-specific plant lectins"/>
    <property type="match status" value="1"/>
</dbReference>
<sequence length="229" mass="26299">MVSRGGNFELGFFTPGNPHKYYLGIWYKKVSKQTVVWVANRERPVFNTSSLELKLSEDGNLILVTHSENIIWSSNSMFTASNLGIAVLHDDGNLVIKDDSTSHVSWQSFDHPTNTWLPGAKLGYDKFSKENRFLTSWRNSEDPSPGLFSAEVNRNGIFHFFLVINRNRPYWPSGIEDMLLFGSAPDIEKFYSFDYVTDVNTSYSTYFVHDSSVISNYMLDFTGQMKWRV</sequence>
<reference evidence="3" key="2">
    <citation type="submission" date="2025-08" db="UniProtKB">
        <authorList>
            <consortium name="RefSeq"/>
        </authorList>
    </citation>
    <scope>IDENTIFICATION</scope>
    <source>
        <tissue evidence="3">Young leaves</tissue>
    </source>
</reference>
<dbReference type="PANTHER" id="PTHR32444">
    <property type="entry name" value="BULB-TYPE LECTIN DOMAIN-CONTAINING PROTEIN"/>
    <property type="match status" value="1"/>
</dbReference>
<dbReference type="Gene3D" id="2.90.10.10">
    <property type="entry name" value="Bulb-type lectin domain"/>
    <property type="match status" value="1"/>
</dbReference>
<dbReference type="GO" id="GO:0051707">
    <property type="term" value="P:response to other organism"/>
    <property type="evidence" value="ECO:0007669"/>
    <property type="project" value="UniProtKB-ARBA"/>
</dbReference>
<organism evidence="2 3">
    <name type="scientific">Phoenix dactylifera</name>
    <name type="common">Date palm</name>
    <dbReference type="NCBI Taxonomy" id="42345"/>
    <lineage>
        <taxon>Eukaryota</taxon>
        <taxon>Viridiplantae</taxon>
        <taxon>Streptophyta</taxon>
        <taxon>Embryophyta</taxon>
        <taxon>Tracheophyta</taxon>
        <taxon>Spermatophyta</taxon>
        <taxon>Magnoliopsida</taxon>
        <taxon>Liliopsida</taxon>
        <taxon>Arecaceae</taxon>
        <taxon>Coryphoideae</taxon>
        <taxon>Phoeniceae</taxon>
        <taxon>Phoenix</taxon>
    </lineage>
</organism>
<dbReference type="InterPro" id="IPR001480">
    <property type="entry name" value="Bulb-type_lectin_dom"/>
</dbReference>
<accession>A0A8B9AGQ0</accession>
<dbReference type="AlphaFoldDB" id="A0A8B9AGQ0"/>
<evidence type="ECO:0000313" key="2">
    <source>
        <dbReference type="Proteomes" id="UP000228380"/>
    </source>
</evidence>
<name>A0A8B9AGQ0_PHODC</name>